<organism evidence="1 2">
    <name type="scientific">Lasius niger</name>
    <name type="common">Black garden ant</name>
    <dbReference type="NCBI Taxonomy" id="67767"/>
    <lineage>
        <taxon>Eukaryota</taxon>
        <taxon>Metazoa</taxon>
        <taxon>Ecdysozoa</taxon>
        <taxon>Arthropoda</taxon>
        <taxon>Hexapoda</taxon>
        <taxon>Insecta</taxon>
        <taxon>Pterygota</taxon>
        <taxon>Neoptera</taxon>
        <taxon>Endopterygota</taxon>
        <taxon>Hymenoptera</taxon>
        <taxon>Apocrita</taxon>
        <taxon>Aculeata</taxon>
        <taxon>Formicoidea</taxon>
        <taxon>Formicidae</taxon>
        <taxon>Formicinae</taxon>
        <taxon>Lasius</taxon>
        <taxon>Lasius</taxon>
    </lineage>
</organism>
<keyword evidence="1" id="KW-0695">RNA-directed DNA polymerase</keyword>
<gene>
    <name evidence="1" type="ORF">RF55_10328</name>
</gene>
<sequence>MPDVAGDNFNGNLLDCLEPLPEIRGQAYHADELQRIAAEARTRGKETTLQRLAIYLRGVISGAASKEN</sequence>
<accession>A0A0J7KIC3</accession>
<dbReference type="EMBL" id="LBMM01007164">
    <property type="protein sequence ID" value="KMQ89971.1"/>
    <property type="molecule type" value="Genomic_DNA"/>
</dbReference>
<dbReference type="Proteomes" id="UP000036403">
    <property type="component" value="Unassembled WGS sequence"/>
</dbReference>
<keyword evidence="1" id="KW-0548">Nucleotidyltransferase</keyword>
<proteinExistence type="predicted"/>
<dbReference type="AlphaFoldDB" id="A0A0J7KIC3"/>
<evidence type="ECO:0000313" key="2">
    <source>
        <dbReference type="Proteomes" id="UP000036403"/>
    </source>
</evidence>
<evidence type="ECO:0000313" key="1">
    <source>
        <dbReference type="EMBL" id="KMQ89971.1"/>
    </source>
</evidence>
<keyword evidence="2" id="KW-1185">Reference proteome</keyword>
<reference evidence="1 2" key="1">
    <citation type="submission" date="2015-04" db="EMBL/GenBank/DDBJ databases">
        <title>Lasius niger genome sequencing.</title>
        <authorList>
            <person name="Konorov E.A."/>
            <person name="Nikitin M.A."/>
            <person name="Kirill M.V."/>
            <person name="Chang P."/>
        </authorList>
    </citation>
    <scope>NUCLEOTIDE SEQUENCE [LARGE SCALE GENOMIC DNA]</scope>
    <source>
        <tissue evidence="1">Whole</tissue>
    </source>
</reference>
<name>A0A0J7KIC3_LASNI</name>
<protein>
    <submittedName>
        <fullName evidence="1">Reverse transcriptase</fullName>
    </submittedName>
</protein>
<dbReference type="PaxDb" id="67767-A0A0J7KIC3"/>
<dbReference type="GO" id="GO:0003964">
    <property type="term" value="F:RNA-directed DNA polymerase activity"/>
    <property type="evidence" value="ECO:0007669"/>
    <property type="project" value="UniProtKB-KW"/>
</dbReference>
<keyword evidence="1" id="KW-0808">Transferase</keyword>
<comment type="caution">
    <text evidence="1">The sequence shown here is derived from an EMBL/GenBank/DDBJ whole genome shotgun (WGS) entry which is preliminary data.</text>
</comment>